<evidence type="ECO:0000256" key="3">
    <source>
        <dbReference type="PROSITE-ProRule" id="PRU00023"/>
    </source>
</evidence>
<keyword evidence="5" id="KW-1185">Reference proteome</keyword>
<gene>
    <name evidence="4" type="ORF">CC80DRAFT_172639</name>
</gene>
<dbReference type="AlphaFoldDB" id="A0A6A5TJ82"/>
<feature type="repeat" description="ANK" evidence="3">
    <location>
        <begin position="23"/>
        <end position="47"/>
    </location>
</feature>
<name>A0A6A5TJ82_9PLEO</name>
<reference evidence="4" key="1">
    <citation type="journal article" date="2020" name="Stud. Mycol.">
        <title>101 Dothideomycetes genomes: a test case for predicting lifestyles and emergence of pathogens.</title>
        <authorList>
            <person name="Haridas S."/>
            <person name="Albert R."/>
            <person name="Binder M."/>
            <person name="Bloem J."/>
            <person name="Labutti K."/>
            <person name="Salamov A."/>
            <person name="Andreopoulos B."/>
            <person name="Baker S."/>
            <person name="Barry K."/>
            <person name="Bills G."/>
            <person name="Bluhm B."/>
            <person name="Cannon C."/>
            <person name="Castanera R."/>
            <person name="Culley D."/>
            <person name="Daum C."/>
            <person name="Ezra D."/>
            <person name="Gonzalez J."/>
            <person name="Henrissat B."/>
            <person name="Kuo A."/>
            <person name="Liang C."/>
            <person name="Lipzen A."/>
            <person name="Lutzoni F."/>
            <person name="Magnuson J."/>
            <person name="Mondo S."/>
            <person name="Nolan M."/>
            <person name="Ohm R."/>
            <person name="Pangilinan J."/>
            <person name="Park H.-J."/>
            <person name="Ramirez L."/>
            <person name="Alfaro M."/>
            <person name="Sun H."/>
            <person name="Tritt A."/>
            <person name="Yoshinaga Y."/>
            <person name="Zwiers L.-H."/>
            <person name="Turgeon B."/>
            <person name="Goodwin S."/>
            <person name="Spatafora J."/>
            <person name="Crous P."/>
            <person name="Grigoriev I."/>
        </authorList>
    </citation>
    <scope>NUCLEOTIDE SEQUENCE</scope>
    <source>
        <strain evidence="4">CBS 675.92</strain>
    </source>
</reference>
<evidence type="ECO:0000256" key="2">
    <source>
        <dbReference type="ARBA" id="ARBA00023043"/>
    </source>
</evidence>
<evidence type="ECO:0000256" key="1">
    <source>
        <dbReference type="ARBA" id="ARBA00022737"/>
    </source>
</evidence>
<dbReference type="InterPro" id="IPR002110">
    <property type="entry name" value="Ankyrin_rpt"/>
</dbReference>
<dbReference type="PANTHER" id="PTHR24198">
    <property type="entry name" value="ANKYRIN REPEAT AND PROTEIN KINASE DOMAIN-CONTAINING PROTEIN"/>
    <property type="match status" value="1"/>
</dbReference>
<accession>A0A6A5TJ82</accession>
<organism evidence="4 5">
    <name type="scientific">Byssothecium circinans</name>
    <dbReference type="NCBI Taxonomy" id="147558"/>
    <lineage>
        <taxon>Eukaryota</taxon>
        <taxon>Fungi</taxon>
        <taxon>Dikarya</taxon>
        <taxon>Ascomycota</taxon>
        <taxon>Pezizomycotina</taxon>
        <taxon>Dothideomycetes</taxon>
        <taxon>Pleosporomycetidae</taxon>
        <taxon>Pleosporales</taxon>
        <taxon>Massarineae</taxon>
        <taxon>Massarinaceae</taxon>
        <taxon>Byssothecium</taxon>
    </lineage>
</organism>
<protein>
    <submittedName>
        <fullName evidence="4">Ankyrin</fullName>
    </submittedName>
</protein>
<dbReference type="OrthoDB" id="3694549at2759"/>
<sequence>MCPPALPEKQHGRLIPSSGFPTSGRTPLLWAVMKGHETVVKLLLYLGRINVDSKDKYRLTPLSEAAGNRHEVLVELLLDTGRVDAGLKDTLFRKTPLSWAVYRGQEAVVRLLLDTGRVDIDWKDDYGRT</sequence>
<proteinExistence type="predicted"/>
<dbReference type="SMART" id="SM00248">
    <property type="entry name" value="ANK"/>
    <property type="match status" value="3"/>
</dbReference>
<dbReference type="Pfam" id="PF00023">
    <property type="entry name" value="Ank"/>
    <property type="match status" value="1"/>
</dbReference>
<dbReference type="PANTHER" id="PTHR24198:SF165">
    <property type="entry name" value="ANKYRIN REPEAT-CONTAINING PROTEIN-RELATED"/>
    <property type="match status" value="1"/>
</dbReference>
<dbReference type="PROSITE" id="PS50297">
    <property type="entry name" value="ANK_REP_REGION"/>
    <property type="match status" value="1"/>
</dbReference>
<keyword evidence="1" id="KW-0677">Repeat</keyword>
<evidence type="ECO:0000313" key="4">
    <source>
        <dbReference type="EMBL" id="KAF1952691.1"/>
    </source>
</evidence>
<dbReference type="Gene3D" id="1.25.40.20">
    <property type="entry name" value="Ankyrin repeat-containing domain"/>
    <property type="match status" value="1"/>
</dbReference>
<dbReference type="InterPro" id="IPR036770">
    <property type="entry name" value="Ankyrin_rpt-contain_sf"/>
</dbReference>
<dbReference type="Pfam" id="PF12796">
    <property type="entry name" value="Ank_2"/>
    <property type="match status" value="1"/>
</dbReference>
<dbReference type="PROSITE" id="PS50088">
    <property type="entry name" value="ANK_REPEAT"/>
    <property type="match status" value="1"/>
</dbReference>
<evidence type="ECO:0000313" key="5">
    <source>
        <dbReference type="Proteomes" id="UP000800035"/>
    </source>
</evidence>
<dbReference type="Proteomes" id="UP000800035">
    <property type="component" value="Unassembled WGS sequence"/>
</dbReference>
<dbReference type="SUPFAM" id="SSF48403">
    <property type="entry name" value="Ankyrin repeat"/>
    <property type="match status" value="1"/>
</dbReference>
<dbReference type="EMBL" id="ML977009">
    <property type="protein sequence ID" value="KAF1952691.1"/>
    <property type="molecule type" value="Genomic_DNA"/>
</dbReference>
<keyword evidence="2 3" id="KW-0040">ANK repeat</keyword>